<proteinExistence type="predicted"/>
<comment type="caution">
    <text evidence="1">The sequence shown here is derived from an EMBL/GenBank/DDBJ whole genome shotgun (WGS) entry which is preliminary data.</text>
</comment>
<keyword evidence="2" id="KW-1185">Reference proteome</keyword>
<sequence length="89" mass="9561">MPEQMSTALALNVAVSHGNGLLEKLLDTLQPDVTDKLLSLATMHDVPKALLLAWMPPPDRTLSRFVIVAGNDLPSHGVVKSSTHIIALK</sequence>
<evidence type="ECO:0000313" key="1">
    <source>
        <dbReference type="EMBL" id="TGD41542.1"/>
    </source>
</evidence>
<organism evidence="1 2">
    <name type="scientific">Pseudotabrizicola sediminis</name>
    <dbReference type="NCBI Taxonomy" id="2486418"/>
    <lineage>
        <taxon>Bacteria</taxon>
        <taxon>Pseudomonadati</taxon>
        <taxon>Pseudomonadota</taxon>
        <taxon>Alphaproteobacteria</taxon>
        <taxon>Rhodobacterales</taxon>
        <taxon>Paracoccaceae</taxon>
        <taxon>Pseudotabrizicola</taxon>
    </lineage>
</organism>
<protein>
    <submittedName>
        <fullName evidence="1">Uncharacterized protein</fullName>
    </submittedName>
</protein>
<dbReference type="RefSeq" id="WP_135433815.1">
    <property type="nucleotide sequence ID" value="NZ_RPEM01000021.1"/>
</dbReference>
<gene>
    <name evidence="1" type="ORF">EEB11_18160</name>
</gene>
<reference evidence="1 2" key="1">
    <citation type="submission" date="2018-11" db="EMBL/GenBank/DDBJ databases">
        <title>Tabrizicola sp. isolated from sediment of alpine lake.</title>
        <authorList>
            <person name="Liu Z."/>
        </authorList>
    </citation>
    <scope>NUCLEOTIDE SEQUENCE [LARGE SCALE GENOMIC DNA]</scope>
    <source>
        <strain evidence="1 2">DRYC-M-16</strain>
    </source>
</reference>
<evidence type="ECO:0000313" key="2">
    <source>
        <dbReference type="Proteomes" id="UP000297741"/>
    </source>
</evidence>
<name>A0ABY2KL18_9RHOB</name>
<dbReference type="Proteomes" id="UP000297741">
    <property type="component" value="Unassembled WGS sequence"/>
</dbReference>
<accession>A0ABY2KL18</accession>
<dbReference type="EMBL" id="RPEM01000021">
    <property type="protein sequence ID" value="TGD41542.1"/>
    <property type="molecule type" value="Genomic_DNA"/>
</dbReference>